<dbReference type="RefSeq" id="WP_073186311.1">
    <property type="nucleotide sequence ID" value="NZ_FQZG01000011.1"/>
</dbReference>
<keyword evidence="1" id="KW-0472">Membrane</keyword>
<evidence type="ECO:0000313" key="2">
    <source>
        <dbReference type="EMBL" id="SHI68516.1"/>
    </source>
</evidence>
<protein>
    <submittedName>
        <fullName evidence="2">Uncharacterized protein</fullName>
    </submittedName>
</protein>
<dbReference type="Proteomes" id="UP000184512">
    <property type="component" value="Unassembled WGS sequence"/>
</dbReference>
<sequence length="170" mass="18130">MAKPNAASAWKLILSEPAIHGVVLVAGLVEILASMTPASWDLLIKVLATLLVFWAAHVYAGTVAHLDDEYEGDTPARVRLVRAVRLSIGHSWGLLLAGIIPLLVLTLGALGVITDRNAIWGTLWMAVAVLGVLGWLSVASWTKQTWPRVLGALTTSLFGLALVLLKALVK</sequence>
<dbReference type="EMBL" id="FQZG01000011">
    <property type="protein sequence ID" value="SHI68516.1"/>
    <property type="molecule type" value="Genomic_DNA"/>
</dbReference>
<keyword evidence="1" id="KW-1133">Transmembrane helix</keyword>
<evidence type="ECO:0000313" key="3">
    <source>
        <dbReference type="Proteomes" id="UP000184512"/>
    </source>
</evidence>
<proteinExistence type="predicted"/>
<evidence type="ECO:0000256" key="1">
    <source>
        <dbReference type="SAM" id="Phobius"/>
    </source>
</evidence>
<dbReference type="AlphaFoldDB" id="A0A1M6D5J0"/>
<feature type="transmembrane region" description="Helical" evidence="1">
    <location>
        <begin position="92"/>
        <end position="112"/>
    </location>
</feature>
<name>A0A1M6D5J0_9ACTN</name>
<keyword evidence="1" id="KW-0812">Transmembrane</keyword>
<feature type="transmembrane region" description="Helical" evidence="1">
    <location>
        <begin position="18"/>
        <end position="35"/>
    </location>
</feature>
<organism evidence="2 3">
    <name type="scientific">Tessaracoccus bendigoensis DSM 12906</name>
    <dbReference type="NCBI Taxonomy" id="1123357"/>
    <lineage>
        <taxon>Bacteria</taxon>
        <taxon>Bacillati</taxon>
        <taxon>Actinomycetota</taxon>
        <taxon>Actinomycetes</taxon>
        <taxon>Propionibacteriales</taxon>
        <taxon>Propionibacteriaceae</taxon>
        <taxon>Tessaracoccus</taxon>
    </lineage>
</organism>
<dbReference type="OrthoDB" id="4827793at2"/>
<gene>
    <name evidence="2" type="ORF">SAMN02745244_00851</name>
</gene>
<feature type="transmembrane region" description="Helical" evidence="1">
    <location>
        <begin position="119"/>
        <end position="138"/>
    </location>
</feature>
<reference evidence="3" key="1">
    <citation type="submission" date="2016-11" db="EMBL/GenBank/DDBJ databases">
        <authorList>
            <person name="Varghese N."/>
            <person name="Submissions S."/>
        </authorList>
    </citation>
    <scope>NUCLEOTIDE SEQUENCE [LARGE SCALE GENOMIC DNA]</scope>
    <source>
        <strain evidence="3">DSM 12906</strain>
    </source>
</reference>
<keyword evidence="3" id="KW-1185">Reference proteome</keyword>
<accession>A0A1M6D5J0</accession>
<feature type="transmembrane region" description="Helical" evidence="1">
    <location>
        <begin position="150"/>
        <end position="169"/>
    </location>
</feature>
<feature type="transmembrane region" description="Helical" evidence="1">
    <location>
        <begin position="42"/>
        <end position="60"/>
    </location>
</feature>